<keyword evidence="5" id="KW-1185">Reference proteome</keyword>
<evidence type="ECO:0000313" key="4">
    <source>
        <dbReference type="EMBL" id="KAK3921458.1"/>
    </source>
</evidence>
<reference evidence="4" key="2">
    <citation type="journal article" date="2023" name="BMC Genomics">
        <title>Pest status, molecular evolution, and epigenetic factors derived from the genome assembly of Frankliniella fusca, a thysanopteran phytovirus vector.</title>
        <authorList>
            <person name="Catto M.A."/>
            <person name="Labadie P.E."/>
            <person name="Jacobson A.L."/>
            <person name="Kennedy G.G."/>
            <person name="Srinivasan R."/>
            <person name="Hunt B.G."/>
        </authorList>
    </citation>
    <scope>NUCLEOTIDE SEQUENCE</scope>
    <source>
        <strain evidence="4">PL_HMW_Pooled</strain>
    </source>
</reference>
<dbReference type="PANTHER" id="PTHR31912:SF35">
    <property type="entry name" value="C2H2-TYPE DOMAIN-CONTAINING PROTEIN"/>
    <property type="match status" value="1"/>
</dbReference>
<organism evidence="4 5">
    <name type="scientific">Frankliniella fusca</name>
    <dbReference type="NCBI Taxonomy" id="407009"/>
    <lineage>
        <taxon>Eukaryota</taxon>
        <taxon>Metazoa</taxon>
        <taxon>Ecdysozoa</taxon>
        <taxon>Arthropoda</taxon>
        <taxon>Hexapoda</taxon>
        <taxon>Insecta</taxon>
        <taxon>Pterygota</taxon>
        <taxon>Neoptera</taxon>
        <taxon>Paraneoptera</taxon>
        <taxon>Thysanoptera</taxon>
        <taxon>Terebrantia</taxon>
        <taxon>Thripoidea</taxon>
        <taxon>Thripidae</taxon>
        <taxon>Frankliniella</taxon>
    </lineage>
</organism>
<keyword evidence="1" id="KW-0862">Zinc</keyword>
<evidence type="ECO:0000313" key="5">
    <source>
        <dbReference type="Proteomes" id="UP001219518"/>
    </source>
</evidence>
<proteinExistence type="predicted"/>
<feature type="domain" description="C2H2-type" evidence="3">
    <location>
        <begin position="33"/>
        <end position="63"/>
    </location>
</feature>
<accession>A0AAE1HHX1</accession>
<keyword evidence="1" id="KW-0863">Zinc-finger</keyword>
<dbReference type="Gene3D" id="3.30.160.60">
    <property type="entry name" value="Classic Zinc Finger"/>
    <property type="match status" value="1"/>
</dbReference>
<evidence type="ECO:0000256" key="1">
    <source>
        <dbReference type="PROSITE-ProRule" id="PRU00042"/>
    </source>
</evidence>
<dbReference type="InterPro" id="IPR013087">
    <property type="entry name" value="Znf_C2H2_type"/>
</dbReference>
<feature type="compositionally biased region" description="Acidic residues" evidence="2">
    <location>
        <begin position="146"/>
        <end position="155"/>
    </location>
</feature>
<dbReference type="EMBL" id="JAHWGI010001034">
    <property type="protein sequence ID" value="KAK3921458.1"/>
    <property type="molecule type" value="Genomic_DNA"/>
</dbReference>
<gene>
    <name evidence="4" type="ORF">KUF71_001238</name>
</gene>
<evidence type="ECO:0000259" key="3">
    <source>
        <dbReference type="PROSITE" id="PS50157"/>
    </source>
</evidence>
<dbReference type="PANTHER" id="PTHR31912">
    <property type="entry name" value="IP13529P"/>
    <property type="match status" value="1"/>
</dbReference>
<name>A0AAE1HHX1_9NEOP</name>
<sequence length="959" mass="109758">MERSNFTCKTCSKTFIGLSFFYNHLENNHHLSFQCPFTVCLRQYSTIRSLQTHLSRDHQLDKPFLAADKTLSIKCPVKSCGLTIGSRQEYLKHMPPHFAEGQVFHCAYPNCETFLGTVGSFRTHVAAAHPLTFRKLLIPKKETSDDLADVSDDSSNESVQDSQNTVNPPQASQVGKEMFEPQSQENNQDEDPYAEFKVKDQLGKFYLSLEGEYLLPTSTVQVIAEEIALITKFSHHHLERSLKPQLQEAGLDENTISRIIANTFMSDPVYNTHHKKKDSEQFCTDYLRQKYWKKNYPYVEPQQVYLGEDETGGKKYAQYVSIRESVKSMLKDPIVKRKVLESFTSAPKECPPTVLSDFTDGSAFINHRKTHHGGKCIFINLFQDGCDYNAFGPSVGKYKPNNFYFSLGNLTSEHRTTSSTINLAYVILEKHLKNSEGEELQDVDKLKVVLKPLLEELEDLKINGIEIDGEVVPVCLLFLQGDNLGQHFIGGFVCSFSCEHCCRFCEITLTEFRADPTTSKPLRTPEEYDQSVLLAKRSWTLFRDKCLDSVSQRNQRLLDNIRAPGSKFRIKRILAKSTFDKLKGIHHKGVKYRPSPFNSEKLQFHCCSPSLAPCISHDLWEGSAKNMLPKILSTFVEKKWFDLDTLNRRIESFSYEGTDKADAPTRLKSLTSLGGNATENSNLVRLLPLIIGDLIQDKDDEMWSLYLKFKVIAEYVCAPKITVKQVAYLRSLIAEYLLEVKRLLPECLYPKQHLLSHAPELIMIFGPLTKLFTLRFESYHVFFKKVANSSRNFINFTHTLARKYMCKFALDHSSNLLEEEVLYDYYNTSPVLETEINDNMKHLIPESVFTESFRVATSVSVKGTQYNSDLYMVIDCEEGCDLKVGKIEIIFLNTSSKEVFFLLNVKPAVNTFQGFFKIHTPAVSYQFENLNSLPDYYPLPSYNVQGHHCLTLKHSMIKM</sequence>
<dbReference type="AlphaFoldDB" id="A0AAE1HHX1"/>
<dbReference type="GO" id="GO:0008270">
    <property type="term" value="F:zinc ion binding"/>
    <property type="evidence" value="ECO:0007669"/>
    <property type="project" value="UniProtKB-KW"/>
</dbReference>
<reference evidence="4" key="1">
    <citation type="submission" date="2021-07" db="EMBL/GenBank/DDBJ databases">
        <authorList>
            <person name="Catto M.A."/>
            <person name="Jacobson A."/>
            <person name="Kennedy G."/>
            <person name="Labadie P."/>
            <person name="Hunt B.G."/>
            <person name="Srinivasan R."/>
        </authorList>
    </citation>
    <scope>NUCLEOTIDE SEQUENCE</scope>
    <source>
        <strain evidence="4">PL_HMW_Pooled</strain>
        <tissue evidence="4">Head</tissue>
    </source>
</reference>
<dbReference type="PROSITE" id="PS00028">
    <property type="entry name" value="ZINC_FINGER_C2H2_1"/>
    <property type="match status" value="2"/>
</dbReference>
<evidence type="ECO:0000256" key="2">
    <source>
        <dbReference type="SAM" id="MobiDB-lite"/>
    </source>
</evidence>
<keyword evidence="1" id="KW-0479">Metal-binding</keyword>
<dbReference type="Proteomes" id="UP001219518">
    <property type="component" value="Unassembled WGS sequence"/>
</dbReference>
<feature type="compositionally biased region" description="Polar residues" evidence="2">
    <location>
        <begin position="156"/>
        <end position="173"/>
    </location>
</feature>
<feature type="region of interest" description="Disordered" evidence="2">
    <location>
        <begin position="146"/>
        <end position="193"/>
    </location>
</feature>
<dbReference type="PROSITE" id="PS50157">
    <property type="entry name" value="ZINC_FINGER_C2H2_2"/>
    <property type="match status" value="2"/>
</dbReference>
<dbReference type="SMART" id="SM00355">
    <property type="entry name" value="ZnF_C2H2"/>
    <property type="match status" value="4"/>
</dbReference>
<feature type="domain" description="C2H2-type" evidence="3">
    <location>
        <begin position="6"/>
        <end position="29"/>
    </location>
</feature>
<comment type="caution">
    <text evidence="4">The sequence shown here is derived from an EMBL/GenBank/DDBJ whole genome shotgun (WGS) entry which is preliminary data.</text>
</comment>
<protein>
    <submittedName>
        <fullName evidence="4">Zinc finger protein ZXDC</fullName>
    </submittedName>
</protein>